<dbReference type="AlphaFoldDB" id="A0A1H7PHF1"/>
<gene>
    <name evidence="2" type="ORF">SAMN04488099_1211</name>
</gene>
<name>A0A1H7PHF1_9LACT</name>
<evidence type="ECO:0000256" key="1">
    <source>
        <dbReference type="SAM" id="SignalP"/>
    </source>
</evidence>
<reference evidence="3" key="1">
    <citation type="submission" date="2016-10" db="EMBL/GenBank/DDBJ databases">
        <authorList>
            <person name="Varghese N."/>
            <person name="Submissions S."/>
        </authorList>
    </citation>
    <scope>NUCLEOTIDE SEQUENCE [LARGE SCALE GENOMIC DNA]</scope>
    <source>
        <strain evidence="3">DSM 19183</strain>
    </source>
</reference>
<feature type="chain" id="PRO_5011645648" evidence="1">
    <location>
        <begin position="23"/>
        <end position="133"/>
    </location>
</feature>
<organism evidence="2 3">
    <name type="scientific">Alkalibacterium pelagium</name>
    <dbReference type="NCBI Taxonomy" id="426702"/>
    <lineage>
        <taxon>Bacteria</taxon>
        <taxon>Bacillati</taxon>
        <taxon>Bacillota</taxon>
        <taxon>Bacilli</taxon>
        <taxon>Lactobacillales</taxon>
        <taxon>Carnobacteriaceae</taxon>
        <taxon>Alkalibacterium</taxon>
    </lineage>
</organism>
<evidence type="ECO:0000313" key="2">
    <source>
        <dbReference type="EMBL" id="SEL35212.1"/>
    </source>
</evidence>
<feature type="signal peptide" evidence="1">
    <location>
        <begin position="1"/>
        <end position="22"/>
    </location>
</feature>
<dbReference type="Proteomes" id="UP000199081">
    <property type="component" value="Unassembled WGS sequence"/>
</dbReference>
<dbReference type="PROSITE" id="PS51257">
    <property type="entry name" value="PROKAR_LIPOPROTEIN"/>
    <property type="match status" value="1"/>
</dbReference>
<protein>
    <submittedName>
        <fullName evidence="2">Uncharacterized protein</fullName>
    </submittedName>
</protein>
<dbReference type="EMBL" id="FNZU01000021">
    <property type="protein sequence ID" value="SEL35212.1"/>
    <property type="molecule type" value="Genomic_DNA"/>
</dbReference>
<proteinExistence type="predicted"/>
<accession>A0A1H7PHF1</accession>
<keyword evidence="3" id="KW-1185">Reference proteome</keyword>
<sequence>MKKLLLSTALLLFLTACGPPEAGFSEVDTLPNDVQEFMSDLPDEFPHTTVTEMRLLSFNDGENGSYIVFHSSGQVEAHMESEGGTLVIHLTETDIADEPVTQYTYYLTTGPEHDTIDVRVNDEPIPFDMAISL</sequence>
<keyword evidence="1" id="KW-0732">Signal</keyword>
<dbReference type="RefSeq" id="WP_091482970.1">
    <property type="nucleotide sequence ID" value="NZ_BJYC01000025.1"/>
</dbReference>
<dbReference type="OrthoDB" id="2452916at2"/>
<evidence type="ECO:0000313" key="3">
    <source>
        <dbReference type="Proteomes" id="UP000199081"/>
    </source>
</evidence>